<dbReference type="Pfam" id="PF00551">
    <property type="entry name" value="Formyl_trans_N"/>
    <property type="match status" value="1"/>
</dbReference>
<gene>
    <name evidence="7" type="ORF">METZ01_LOCUS31739</name>
</gene>
<reference evidence="7" key="1">
    <citation type="submission" date="2018-05" db="EMBL/GenBank/DDBJ databases">
        <authorList>
            <person name="Lanie J.A."/>
            <person name="Ng W.-L."/>
            <person name="Kazmierczak K.M."/>
            <person name="Andrzejewski T.M."/>
            <person name="Davidsen T.M."/>
            <person name="Wayne K.J."/>
            <person name="Tettelin H."/>
            <person name="Glass J.I."/>
            <person name="Rusch D."/>
            <person name="Podicherti R."/>
            <person name="Tsui H.-C.T."/>
            <person name="Winkler M.E."/>
        </authorList>
    </citation>
    <scope>NUCLEOTIDE SEQUENCE</scope>
</reference>
<evidence type="ECO:0000259" key="5">
    <source>
        <dbReference type="Pfam" id="PF00551"/>
    </source>
</evidence>
<accession>A0A381QHS4</accession>
<dbReference type="AlphaFoldDB" id="A0A381QHS4"/>
<keyword evidence="4" id="KW-0648">Protein biosynthesis</keyword>
<protein>
    <recommendedName>
        <fullName evidence="2">methionyl-tRNA formyltransferase</fullName>
        <ecNumber evidence="2">2.1.2.9</ecNumber>
    </recommendedName>
</protein>
<evidence type="ECO:0000256" key="1">
    <source>
        <dbReference type="ARBA" id="ARBA00010699"/>
    </source>
</evidence>
<dbReference type="InterPro" id="IPR011034">
    <property type="entry name" value="Formyl_transferase-like_C_sf"/>
</dbReference>
<dbReference type="Gene3D" id="3.40.50.12230">
    <property type="match status" value="1"/>
</dbReference>
<dbReference type="EMBL" id="UINC01001371">
    <property type="protein sequence ID" value="SUZ78885.1"/>
    <property type="molecule type" value="Genomic_DNA"/>
</dbReference>
<proteinExistence type="inferred from homology"/>
<evidence type="ECO:0000259" key="6">
    <source>
        <dbReference type="Pfam" id="PF02911"/>
    </source>
</evidence>
<dbReference type="EC" id="2.1.2.9" evidence="2"/>
<evidence type="ECO:0000256" key="3">
    <source>
        <dbReference type="ARBA" id="ARBA00022679"/>
    </source>
</evidence>
<sequence>MRALVRAGFDVPLVVSMPDRRRSRRAKPSPTPVKEAARALGIEVSEEPSDALTVEADCGVVVAYGRLFTSELLSRFPMINVHFSLLPRWRGAAPVERALLEGDEKTGVCIMGVDAELDTGPLYRQREINIGPAVTATELLNQLASLGATELIAALESGLRDPVPQVGEVSVAKKIYREDLQLDWARPAKDLDRVIRVGGAWTTTDSTVLKVHEACPVEGTALPGSISQDLVGTGRGLLRLLVVQPEGKSRLSASAWINGARLGPDAYLGT</sequence>
<dbReference type="GO" id="GO:0004479">
    <property type="term" value="F:methionyl-tRNA formyltransferase activity"/>
    <property type="evidence" value="ECO:0007669"/>
    <property type="project" value="UniProtKB-EC"/>
</dbReference>
<dbReference type="Pfam" id="PF02911">
    <property type="entry name" value="Formyl_trans_C"/>
    <property type="match status" value="1"/>
</dbReference>
<dbReference type="SUPFAM" id="SSF50486">
    <property type="entry name" value="FMT C-terminal domain-like"/>
    <property type="match status" value="1"/>
</dbReference>
<evidence type="ECO:0000256" key="2">
    <source>
        <dbReference type="ARBA" id="ARBA00012261"/>
    </source>
</evidence>
<dbReference type="InterPro" id="IPR005793">
    <property type="entry name" value="Formyl_trans_C"/>
</dbReference>
<dbReference type="InterPro" id="IPR036477">
    <property type="entry name" value="Formyl_transf_N_sf"/>
</dbReference>
<dbReference type="CDD" id="cd08646">
    <property type="entry name" value="FMT_core_Met-tRNA-FMT_N"/>
    <property type="match status" value="1"/>
</dbReference>
<feature type="domain" description="Formyl transferase N-terminal" evidence="5">
    <location>
        <begin position="10"/>
        <end position="154"/>
    </location>
</feature>
<dbReference type="InterPro" id="IPR041711">
    <property type="entry name" value="Met-tRNA-FMT_N"/>
</dbReference>
<evidence type="ECO:0000256" key="4">
    <source>
        <dbReference type="ARBA" id="ARBA00022917"/>
    </source>
</evidence>
<dbReference type="InterPro" id="IPR044135">
    <property type="entry name" value="Met-tRNA-FMT_C"/>
</dbReference>
<comment type="similarity">
    <text evidence="1">Belongs to the Fmt family.</text>
</comment>
<keyword evidence="3" id="KW-0808">Transferase</keyword>
<evidence type="ECO:0000313" key="7">
    <source>
        <dbReference type="EMBL" id="SUZ78885.1"/>
    </source>
</evidence>
<dbReference type="CDD" id="cd08704">
    <property type="entry name" value="Met_tRNA_FMT_C"/>
    <property type="match status" value="1"/>
</dbReference>
<feature type="domain" description="Formyl transferase C-terminal" evidence="6">
    <location>
        <begin position="174"/>
        <end position="260"/>
    </location>
</feature>
<dbReference type="GO" id="GO:0005829">
    <property type="term" value="C:cytosol"/>
    <property type="evidence" value="ECO:0007669"/>
    <property type="project" value="TreeGrafter"/>
</dbReference>
<dbReference type="SUPFAM" id="SSF53328">
    <property type="entry name" value="Formyltransferase"/>
    <property type="match status" value="1"/>
</dbReference>
<dbReference type="PANTHER" id="PTHR11138">
    <property type="entry name" value="METHIONYL-TRNA FORMYLTRANSFERASE"/>
    <property type="match status" value="1"/>
</dbReference>
<dbReference type="InterPro" id="IPR002376">
    <property type="entry name" value="Formyl_transf_N"/>
</dbReference>
<name>A0A381QHS4_9ZZZZ</name>
<dbReference type="PANTHER" id="PTHR11138:SF5">
    <property type="entry name" value="METHIONYL-TRNA FORMYLTRANSFERASE, MITOCHONDRIAL"/>
    <property type="match status" value="1"/>
</dbReference>
<organism evidence="7">
    <name type="scientific">marine metagenome</name>
    <dbReference type="NCBI Taxonomy" id="408172"/>
    <lineage>
        <taxon>unclassified sequences</taxon>
        <taxon>metagenomes</taxon>
        <taxon>ecological metagenomes</taxon>
    </lineage>
</organism>